<feature type="transmembrane region" description="Helical" evidence="1">
    <location>
        <begin position="21"/>
        <end position="39"/>
    </location>
</feature>
<dbReference type="AlphaFoldDB" id="A0A6J6N642"/>
<dbReference type="Pfam" id="PF01478">
    <property type="entry name" value="Peptidase_A24"/>
    <property type="match status" value="1"/>
</dbReference>
<sequence>MVLVGYFVLVISIKDLVTHKIRNRTLLYFLGSLIAFSVLSQNAHVNPVAGACFFTIFTVLYLLSNALHKSGGIGFGDVKLIGVLAFAHFDSGLRSVEIFFVSLWLALVAHICLHLLICRKFPYRIAMAPDIFLASGLYLYAPIGLLLPQ</sequence>
<dbReference type="InterPro" id="IPR000045">
    <property type="entry name" value="Prepilin_IV_endopep_pep"/>
</dbReference>
<proteinExistence type="predicted"/>
<protein>
    <submittedName>
        <fullName evidence="3">Unannotated protein</fullName>
    </submittedName>
</protein>
<dbReference type="Gene3D" id="1.20.120.1220">
    <property type="match status" value="1"/>
</dbReference>
<feature type="transmembrane region" description="Helical" evidence="1">
    <location>
        <begin position="95"/>
        <end position="118"/>
    </location>
</feature>
<feature type="transmembrane region" description="Helical" evidence="1">
    <location>
        <begin position="130"/>
        <end position="147"/>
    </location>
</feature>
<feature type="domain" description="Prepilin type IV endopeptidase peptidase" evidence="2">
    <location>
        <begin position="4"/>
        <end position="101"/>
    </location>
</feature>
<keyword evidence="1" id="KW-0812">Transmembrane</keyword>
<keyword evidence="1" id="KW-1133">Transmembrane helix</keyword>
<dbReference type="GO" id="GO:0004190">
    <property type="term" value="F:aspartic-type endopeptidase activity"/>
    <property type="evidence" value="ECO:0007669"/>
    <property type="project" value="InterPro"/>
</dbReference>
<reference evidence="3" key="1">
    <citation type="submission" date="2020-05" db="EMBL/GenBank/DDBJ databases">
        <authorList>
            <person name="Chiriac C."/>
            <person name="Salcher M."/>
            <person name="Ghai R."/>
            <person name="Kavagutti S V."/>
        </authorList>
    </citation>
    <scope>NUCLEOTIDE SEQUENCE</scope>
</reference>
<evidence type="ECO:0000256" key="1">
    <source>
        <dbReference type="SAM" id="Phobius"/>
    </source>
</evidence>
<evidence type="ECO:0000313" key="3">
    <source>
        <dbReference type="EMBL" id="CAB4681559.1"/>
    </source>
</evidence>
<keyword evidence="1" id="KW-0472">Membrane</keyword>
<evidence type="ECO:0000259" key="2">
    <source>
        <dbReference type="Pfam" id="PF01478"/>
    </source>
</evidence>
<feature type="transmembrane region" description="Helical" evidence="1">
    <location>
        <begin position="45"/>
        <end position="63"/>
    </location>
</feature>
<dbReference type="EMBL" id="CAEZXJ010000028">
    <property type="protein sequence ID" value="CAB4681559.1"/>
    <property type="molecule type" value="Genomic_DNA"/>
</dbReference>
<dbReference type="GO" id="GO:0016020">
    <property type="term" value="C:membrane"/>
    <property type="evidence" value="ECO:0007669"/>
    <property type="project" value="InterPro"/>
</dbReference>
<accession>A0A6J6N642</accession>
<name>A0A6J6N642_9ZZZZ</name>
<organism evidence="3">
    <name type="scientific">freshwater metagenome</name>
    <dbReference type="NCBI Taxonomy" id="449393"/>
    <lineage>
        <taxon>unclassified sequences</taxon>
        <taxon>metagenomes</taxon>
        <taxon>ecological metagenomes</taxon>
    </lineage>
</organism>
<gene>
    <name evidence="3" type="ORF">UFOPK2372_00284</name>
</gene>